<evidence type="ECO:0000256" key="16">
    <source>
        <dbReference type="SAM" id="SignalP"/>
    </source>
</evidence>
<evidence type="ECO:0000256" key="7">
    <source>
        <dbReference type="ARBA" id="ARBA00023180"/>
    </source>
</evidence>
<keyword evidence="9 15" id="KW-0326">Glycosidase</keyword>
<comment type="subcellular location">
    <subcellularLocation>
        <location evidence="1">Secreted</location>
    </subcellularLocation>
</comment>
<feature type="signal peptide" evidence="16">
    <location>
        <begin position="1"/>
        <end position="20"/>
    </location>
</feature>
<comment type="similarity">
    <text evidence="2 15">Belongs to the glycosyl hydrolase 28 family.</text>
</comment>
<dbReference type="Gene3D" id="2.160.20.10">
    <property type="entry name" value="Single-stranded right-handed beta-helix, Pectin lyase-like"/>
    <property type="match status" value="1"/>
</dbReference>
<dbReference type="InParanoid" id="A0A1Y2B7G5"/>
<keyword evidence="3" id="KW-0964">Secreted</keyword>
<sequence length="481" mass="52614">MRAGVLSVAFLSLGVGSVVGSAIDLALAKGHDILEAASQLIVSEPIPPSSPLLEIDESYFDVESGTKRKLCVLHPKGGEELDDDNFKAAFEHCGNGGIIRLPDANYTIGSPLTTELNNAILDVHGWISFSSDIDHWVAKRVPFEFQNLALAWIIKGTNYVLEGNGKGGIYGNGDVWYNWAKDEGNKYGRPMSFAISDSKNVVVRNWSVIQPQFWASIVIRSENVLYKNYYVNATQYNPEASGHFLNWLQNTDGCDTYKSHNVTFEDMVYQGGDDCLALKPNSSMIRARNVTCFGGTGIAFGSIGQYKGIVDYIDDVEFTDITLLPSSQHLMKNGLYFKSWMGYEIGTPPNGGGGGSGYGRDIKVDGVKMKDVIRPIYLQSDLTYLNDHRGEGHDTGLFHWSNISLSNISGTSALNRVVWLDCSKQTPCKDITFDHVKITPGKDDAPEIHYVCNNVVLGGGDGLDACHPSDSQKEGAEEVKG</sequence>
<dbReference type="SUPFAM" id="SSF51126">
    <property type="entry name" value="Pectin lyase-like"/>
    <property type="match status" value="1"/>
</dbReference>
<dbReference type="EMBL" id="MCFC01000018">
    <property type="protein sequence ID" value="ORY30782.1"/>
    <property type="molecule type" value="Genomic_DNA"/>
</dbReference>
<evidence type="ECO:0000256" key="13">
    <source>
        <dbReference type="ARBA" id="ARBA00038933"/>
    </source>
</evidence>
<keyword evidence="7" id="KW-0325">Glycoprotein</keyword>
<dbReference type="OrthoDB" id="187139at2759"/>
<keyword evidence="8" id="KW-0119">Carbohydrate metabolism</keyword>
<evidence type="ECO:0000256" key="8">
    <source>
        <dbReference type="ARBA" id="ARBA00023277"/>
    </source>
</evidence>
<evidence type="ECO:0000256" key="9">
    <source>
        <dbReference type="ARBA" id="ARBA00023295"/>
    </source>
</evidence>
<comment type="function">
    <text evidence="12">Specific in hydrolyzing the terminal glycosidic bond of polygalacturonic acid and oligogalacturonates.</text>
</comment>
<reference evidence="17 18" key="1">
    <citation type="submission" date="2016-07" db="EMBL/GenBank/DDBJ databases">
        <title>Pervasive Adenine N6-methylation of Active Genes in Fungi.</title>
        <authorList>
            <consortium name="DOE Joint Genome Institute"/>
            <person name="Mondo S.J."/>
            <person name="Dannebaum R.O."/>
            <person name="Kuo R.C."/>
            <person name="Labutti K."/>
            <person name="Haridas S."/>
            <person name="Kuo A."/>
            <person name="Salamov A."/>
            <person name="Ahrendt S.R."/>
            <person name="Lipzen A."/>
            <person name="Sullivan W."/>
            <person name="Andreopoulos W.B."/>
            <person name="Clum A."/>
            <person name="Lindquist E."/>
            <person name="Daum C."/>
            <person name="Ramamoorthy G.K."/>
            <person name="Gryganskyi A."/>
            <person name="Culley D."/>
            <person name="Magnuson J.K."/>
            <person name="James T.Y."/>
            <person name="O'Malley M.A."/>
            <person name="Stajich J.E."/>
            <person name="Spatafora J.W."/>
            <person name="Visel A."/>
            <person name="Grigoriev I.V."/>
        </authorList>
    </citation>
    <scope>NUCLEOTIDE SEQUENCE [LARGE SCALE GENOMIC DNA]</scope>
    <source>
        <strain evidence="17 18">68-887.2</strain>
    </source>
</reference>
<gene>
    <name evidence="17" type="ORF">BCR39DRAFT_528286</name>
</gene>
<evidence type="ECO:0000256" key="12">
    <source>
        <dbReference type="ARBA" id="ARBA00037312"/>
    </source>
</evidence>
<evidence type="ECO:0000256" key="1">
    <source>
        <dbReference type="ARBA" id="ARBA00004613"/>
    </source>
</evidence>
<keyword evidence="6" id="KW-1015">Disulfide bond</keyword>
<dbReference type="EC" id="3.2.1.67" evidence="13"/>
<dbReference type="STRING" id="71784.A0A1Y2B7G5"/>
<dbReference type="GO" id="GO:0071555">
    <property type="term" value="P:cell wall organization"/>
    <property type="evidence" value="ECO:0007669"/>
    <property type="project" value="UniProtKB-KW"/>
</dbReference>
<evidence type="ECO:0000313" key="18">
    <source>
        <dbReference type="Proteomes" id="UP000193986"/>
    </source>
</evidence>
<dbReference type="GO" id="GO:0047911">
    <property type="term" value="F:galacturan 1,4-alpha-galacturonidase activity"/>
    <property type="evidence" value="ECO:0007669"/>
    <property type="project" value="UniProtKB-EC"/>
</dbReference>
<evidence type="ECO:0000256" key="11">
    <source>
        <dbReference type="ARBA" id="ARBA00023326"/>
    </source>
</evidence>
<evidence type="ECO:0000256" key="6">
    <source>
        <dbReference type="ARBA" id="ARBA00023157"/>
    </source>
</evidence>
<name>A0A1Y2B7G5_9TREE</name>
<accession>A0A1Y2B7G5</accession>
<evidence type="ECO:0000256" key="2">
    <source>
        <dbReference type="ARBA" id="ARBA00008834"/>
    </source>
</evidence>
<keyword evidence="10" id="KW-0961">Cell wall biogenesis/degradation</keyword>
<dbReference type="InterPro" id="IPR000743">
    <property type="entry name" value="Glyco_hydro_28"/>
</dbReference>
<proteinExistence type="inferred from homology"/>
<dbReference type="GO" id="GO:0004650">
    <property type="term" value="F:polygalacturonase activity"/>
    <property type="evidence" value="ECO:0007669"/>
    <property type="project" value="InterPro"/>
</dbReference>
<keyword evidence="18" id="KW-1185">Reference proteome</keyword>
<organism evidence="17 18">
    <name type="scientific">Naematelia encephala</name>
    <dbReference type="NCBI Taxonomy" id="71784"/>
    <lineage>
        <taxon>Eukaryota</taxon>
        <taxon>Fungi</taxon>
        <taxon>Dikarya</taxon>
        <taxon>Basidiomycota</taxon>
        <taxon>Agaricomycotina</taxon>
        <taxon>Tremellomycetes</taxon>
        <taxon>Tremellales</taxon>
        <taxon>Naemateliaceae</taxon>
        <taxon>Naematelia</taxon>
    </lineage>
</organism>
<dbReference type="InterPro" id="IPR011050">
    <property type="entry name" value="Pectin_lyase_fold/virulence"/>
</dbReference>
<keyword evidence="4 16" id="KW-0732">Signal</keyword>
<evidence type="ECO:0000256" key="3">
    <source>
        <dbReference type="ARBA" id="ARBA00022525"/>
    </source>
</evidence>
<comment type="caution">
    <text evidence="17">The sequence shown here is derived from an EMBL/GenBank/DDBJ whole genome shotgun (WGS) entry which is preliminary data.</text>
</comment>
<evidence type="ECO:0000313" key="17">
    <source>
        <dbReference type="EMBL" id="ORY30782.1"/>
    </source>
</evidence>
<dbReference type="Proteomes" id="UP000193986">
    <property type="component" value="Unassembled WGS sequence"/>
</dbReference>
<protein>
    <recommendedName>
        <fullName evidence="13">galacturonan 1,4-alpha-galacturonidase</fullName>
        <ecNumber evidence="13">3.2.1.67</ecNumber>
    </recommendedName>
</protein>
<dbReference type="GO" id="GO:0000272">
    <property type="term" value="P:polysaccharide catabolic process"/>
    <property type="evidence" value="ECO:0007669"/>
    <property type="project" value="UniProtKB-KW"/>
</dbReference>
<evidence type="ECO:0000256" key="5">
    <source>
        <dbReference type="ARBA" id="ARBA00022801"/>
    </source>
</evidence>
<keyword evidence="11" id="KW-0624">Polysaccharide degradation</keyword>
<evidence type="ECO:0000256" key="4">
    <source>
        <dbReference type="ARBA" id="ARBA00022729"/>
    </source>
</evidence>
<dbReference type="GO" id="GO:0005576">
    <property type="term" value="C:extracellular region"/>
    <property type="evidence" value="ECO:0007669"/>
    <property type="project" value="UniProtKB-SubCell"/>
</dbReference>
<keyword evidence="5 15" id="KW-0378">Hydrolase</keyword>
<dbReference type="Pfam" id="PF00295">
    <property type="entry name" value="Glyco_hydro_28"/>
    <property type="match status" value="1"/>
</dbReference>
<evidence type="ECO:0000256" key="15">
    <source>
        <dbReference type="RuleBase" id="RU361169"/>
    </source>
</evidence>
<dbReference type="InterPro" id="IPR012334">
    <property type="entry name" value="Pectin_lyas_fold"/>
</dbReference>
<dbReference type="PANTHER" id="PTHR31736:SF12">
    <property type="entry name" value="EXO-POLYGALACTURONASE, PUTATIVE-RELATED"/>
    <property type="match status" value="1"/>
</dbReference>
<feature type="chain" id="PRO_5010990125" description="galacturonan 1,4-alpha-galacturonidase" evidence="16">
    <location>
        <begin position="21"/>
        <end position="481"/>
    </location>
</feature>
<dbReference type="PANTHER" id="PTHR31736">
    <property type="match status" value="1"/>
</dbReference>
<evidence type="ECO:0000256" key="10">
    <source>
        <dbReference type="ARBA" id="ARBA00023316"/>
    </source>
</evidence>
<comment type="catalytic activity">
    <reaction evidence="14">
        <text>[(1-&gt;4)-alpha-D-galacturonosyl](n) + H2O = alpha-D-galacturonate + [(1-&gt;4)-alpha-D-galacturonosyl](n-1)</text>
        <dbReference type="Rhea" id="RHEA:14117"/>
        <dbReference type="Rhea" id="RHEA-COMP:14570"/>
        <dbReference type="Rhea" id="RHEA-COMP:14572"/>
        <dbReference type="ChEBI" id="CHEBI:15377"/>
        <dbReference type="ChEBI" id="CHEBI:58658"/>
        <dbReference type="ChEBI" id="CHEBI:140523"/>
        <dbReference type="EC" id="3.2.1.67"/>
    </reaction>
</comment>
<dbReference type="AlphaFoldDB" id="A0A1Y2B7G5"/>
<evidence type="ECO:0000256" key="14">
    <source>
        <dbReference type="ARBA" id="ARBA00048766"/>
    </source>
</evidence>